<evidence type="ECO:0000256" key="1">
    <source>
        <dbReference type="ARBA" id="ARBA00022737"/>
    </source>
</evidence>
<evidence type="ECO:0000256" key="3">
    <source>
        <dbReference type="PROSITE-ProRule" id="PRU00339"/>
    </source>
</evidence>
<dbReference type="EMBL" id="ASPP01023364">
    <property type="protein sequence ID" value="ETO10596.1"/>
    <property type="molecule type" value="Genomic_DNA"/>
</dbReference>
<proteinExistence type="predicted"/>
<gene>
    <name evidence="4" type="ORF">RFI_26781</name>
</gene>
<evidence type="ECO:0000256" key="2">
    <source>
        <dbReference type="ARBA" id="ARBA00022803"/>
    </source>
</evidence>
<dbReference type="PROSITE" id="PS50005">
    <property type="entry name" value="TPR"/>
    <property type="match status" value="4"/>
</dbReference>
<reference evidence="4 5" key="1">
    <citation type="journal article" date="2013" name="Curr. Biol.">
        <title>The Genome of the Foraminiferan Reticulomyxa filosa.</title>
        <authorList>
            <person name="Glockner G."/>
            <person name="Hulsmann N."/>
            <person name="Schleicher M."/>
            <person name="Noegel A.A."/>
            <person name="Eichinger L."/>
            <person name="Gallinger C."/>
            <person name="Pawlowski J."/>
            <person name="Sierra R."/>
            <person name="Euteneuer U."/>
            <person name="Pillet L."/>
            <person name="Moustafa A."/>
            <person name="Platzer M."/>
            <person name="Groth M."/>
            <person name="Szafranski K."/>
            <person name="Schliwa M."/>
        </authorList>
    </citation>
    <scope>NUCLEOTIDE SEQUENCE [LARGE SCALE GENOMIC DNA]</scope>
</reference>
<dbReference type="AlphaFoldDB" id="X6MA96"/>
<protein>
    <submittedName>
        <fullName evidence="4">Uncharacterized protein</fullName>
    </submittedName>
</protein>
<dbReference type="SMART" id="SM00028">
    <property type="entry name" value="TPR"/>
    <property type="match status" value="6"/>
</dbReference>
<dbReference type="PANTHER" id="PTHR45641:SF1">
    <property type="entry name" value="AAA+ ATPASE DOMAIN-CONTAINING PROTEIN"/>
    <property type="match status" value="1"/>
</dbReference>
<dbReference type="OrthoDB" id="7103806at2759"/>
<keyword evidence="2 3" id="KW-0802">TPR repeat</keyword>
<dbReference type="Gene3D" id="1.25.40.10">
    <property type="entry name" value="Tetratricopeptide repeat domain"/>
    <property type="match status" value="2"/>
</dbReference>
<dbReference type="InterPro" id="IPR011990">
    <property type="entry name" value="TPR-like_helical_dom_sf"/>
</dbReference>
<feature type="repeat" description="TPR" evidence="3">
    <location>
        <begin position="545"/>
        <end position="578"/>
    </location>
</feature>
<keyword evidence="5" id="KW-1185">Reference proteome</keyword>
<dbReference type="Proteomes" id="UP000023152">
    <property type="component" value="Unassembled WGS sequence"/>
</dbReference>
<dbReference type="Pfam" id="PF13424">
    <property type="entry name" value="TPR_12"/>
    <property type="match status" value="3"/>
</dbReference>
<name>X6MA96_RETFI</name>
<dbReference type="InterPro" id="IPR029030">
    <property type="entry name" value="Caspase-like_dom_sf"/>
</dbReference>
<dbReference type="SUPFAM" id="SSF48452">
    <property type="entry name" value="TPR-like"/>
    <property type="match status" value="2"/>
</dbReference>
<evidence type="ECO:0000313" key="5">
    <source>
        <dbReference type="Proteomes" id="UP000023152"/>
    </source>
</evidence>
<feature type="repeat" description="TPR" evidence="3">
    <location>
        <begin position="629"/>
        <end position="662"/>
    </location>
</feature>
<dbReference type="Gene3D" id="3.40.50.1460">
    <property type="match status" value="1"/>
</dbReference>
<feature type="repeat" description="TPR" evidence="3">
    <location>
        <begin position="713"/>
        <end position="746"/>
    </location>
</feature>
<dbReference type="SUPFAM" id="SSF52129">
    <property type="entry name" value="Caspase-like"/>
    <property type="match status" value="1"/>
</dbReference>
<dbReference type="Pfam" id="PF13181">
    <property type="entry name" value="TPR_8"/>
    <property type="match status" value="1"/>
</dbReference>
<sequence length="808" mass="94265">MSSLEIFVTLNSKKYRLDLDSLAIEGLKRQIIEVSEDDMKESGWIKITSSDGHSIETDQQLQKAVENGQLDFNAYFQPKELSIQKEIMEKKEQVSSLSCTIKHPLILLTGAIKYEQQPYLKNAKQDLYLLQTLFQNKFGYQIFNTYDLQNPVTESLNFNGLNEFILKHCLNKDNNISYDGLIFVWYGYGNFDINEGDTMITSDNKIKHIKDIQNMFVKQIEHFVGKPKIFINIVTKRQEDQNKKISNKVWYSQDTDIFNISIVLSNTESIDEHSFIKTFCQVIENNIDKSLDLIIKQVIKNACDQSLEADVEQTIHITHFTNIYLSPSILMNDNDDTKNATESMGNNTLDILSLKRHWGSQWRKVSAEATKRVEQMRNKNEIGLVIVAKNTYEWKTMININSNKINDNSLPLFSMLINDNTIEKKLFGEYWLYVIKRKLIIFDEINIDGNIYVIDCEFQYKSNFKNLQQIFVTKNAIIDQQLKKSIKIIQWDVKLHHDIPIQLQDFEDKEKICTTEKNFNDSLIYLQKYLQLAINTFGLKHPYVAIAYNMIGIVHYYKKDFINAMEFYEKSLKIIIDNFGENYAFVSQLYHNIAIVYEDKNDFNKAFEYHENALNIRSKLFGDNHNGVADSCDYYGNALCDNGNYSKAIEFYQKALKIKLDIFGINDENVGNLYNNLGFAHEKLTKNEKAIECYETALKIRLAIFGTNHIEVAKVYSNLGNIYDEEEKYEQSIRCYEQSLNIRKFLFGNINRSVGVAYWNLGYAFKRKGEKKTACKYYENAWKVYTLLQGEWNSETISAKENVKQLQE</sequence>
<dbReference type="PANTHER" id="PTHR45641">
    <property type="entry name" value="TETRATRICOPEPTIDE REPEAT PROTEIN (AFU_ORTHOLOGUE AFUA_6G03870)"/>
    <property type="match status" value="1"/>
</dbReference>
<feature type="repeat" description="TPR" evidence="3">
    <location>
        <begin position="587"/>
        <end position="620"/>
    </location>
</feature>
<keyword evidence="1" id="KW-0677">Repeat</keyword>
<organism evidence="4 5">
    <name type="scientific">Reticulomyxa filosa</name>
    <dbReference type="NCBI Taxonomy" id="46433"/>
    <lineage>
        <taxon>Eukaryota</taxon>
        <taxon>Sar</taxon>
        <taxon>Rhizaria</taxon>
        <taxon>Retaria</taxon>
        <taxon>Foraminifera</taxon>
        <taxon>Monothalamids</taxon>
        <taxon>Reticulomyxidae</taxon>
        <taxon>Reticulomyxa</taxon>
    </lineage>
</organism>
<dbReference type="OMA" id="AFEYHEN"/>
<comment type="caution">
    <text evidence="4">The sequence shown here is derived from an EMBL/GenBank/DDBJ whole genome shotgun (WGS) entry which is preliminary data.</text>
</comment>
<evidence type="ECO:0000313" key="4">
    <source>
        <dbReference type="EMBL" id="ETO10596.1"/>
    </source>
</evidence>
<accession>X6MA96</accession>
<dbReference type="InterPro" id="IPR019734">
    <property type="entry name" value="TPR_rpt"/>
</dbReference>